<feature type="compositionally biased region" description="Basic and acidic residues" evidence="1">
    <location>
        <begin position="73"/>
        <end position="87"/>
    </location>
</feature>
<gene>
    <name evidence="2" type="ORF">LDAN0321_LOCUS1536</name>
</gene>
<accession>A0A7S2JX77</accession>
<name>A0A7S2JX77_9STRA</name>
<protein>
    <submittedName>
        <fullName evidence="2">Uncharacterized protein</fullName>
    </submittedName>
</protein>
<feature type="compositionally biased region" description="Basic and acidic residues" evidence="1">
    <location>
        <begin position="135"/>
        <end position="152"/>
    </location>
</feature>
<reference evidence="2" key="1">
    <citation type="submission" date="2021-01" db="EMBL/GenBank/DDBJ databases">
        <authorList>
            <person name="Corre E."/>
            <person name="Pelletier E."/>
            <person name="Niang G."/>
            <person name="Scheremetjew M."/>
            <person name="Finn R."/>
            <person name="Kale V."/>
            <person name="Holt S."/>
            <person name="Cochrane G."/>
            <person name="Meng A."/>
            <person name="Brown T."/>
            <person name="Cohen L."/>
        </authorList>
    </citation>
    <scope>NUCLEOTIDE SEQUENCE</scope>
    <source>
        <strain evidence="2">B650</strain>
    </source>
</reference>
<feature type="region of interest" description="Disordered" evidence="1">
    <location>
        <begin position="1"/>
        <end position="24"/>
    </location>
</feature>
<dbReference type="AlphaFoldDB" id="A0A7S2JX77"/>
<evidence type="ECO:0000313" key="2">
    <source>
        <dbReference type="EMBL" id="CAD9558306.1"/>
    </source>
</evidence>
<feature type="region of interest" description="Disordered" evidence="1">
    <location>
        <begin position="124"/>
        <end position="152"/>
    </location>
</feature>
<feature type="region of interest" description="Disordered" evidence="1">
    <location>
        <begin position="67"/>
        <end position="87"/>
    </location>
</feature>
<feature type="compositionally biased region" description="Polar residues" evidence="1">
    <location>
        <begin position="124"/>
        <end position="134"/>
    </location>
</feature>
<dbReference type="EMBL" id="HBGY01002274">
    <property type="protein sequence ID" value="CAD9558306.1"/>
    <property type="molecule type" value="Transcribed_RNA"/>
</dbReference>
<organism evidence="2">
    <name type="scientific">Leptocylindrus danicus</name>
    <dbReference type="NCBI Taxonomy" id="163516"/>
    <lineage>
        <taxon>Eukaryota</taxon>
        <taxon>Sar</taxon>
        <taxon>Stramenopiles</taxon>
        <taxon>Ochrophyta</taxon>
        <taxon>Bacillariophyta</taxon>
        <taxon>Coscinodiscophyceae</taxon>
        <taxon>Chaetocerotophycidae</taxon>
        <taxon>Leptocylindrales</taxon>
        <taxon>Leptocylindraceae</taxon>
        <taxon>Leptocylindrus</taxon>
    </lineage>
</organism>
<proteinExistence type="predicted"/>
<evidence type="ECO:0000256" key="1">
    <source>
        <dbReference type="SAM" id="MobiDB-lite"/>
    </source>
</evidence>
<sequence length="152" mass="17143">MTNNARAQDPFTTPPPHVISEGMPSTPRPSYFIFADFSDEIVRDLAFPNLYDGTDLISPVKKLRPRLSSPTDVIKESEKHKLYPPDRCLRSKSRGAFDEVTDIAKESHAKRSARMTSTLNGACASSNAQISLRRQTNEKMKKSFLSKERNQE</sequence>